<proteinExistence type="inferred from homology"/>
<keyword evidence="5 15" id="KW-0479">Metal-binding</keyword>
<dbReference type="GO" id="GO:0046872">
    <property type="term" value="F:metal ion binding"/>
    <property type="evidence" value="ECO:0007669"/>
    <property type="project" value="UniProtKB-KW"/>
</dbReference>
<feature type="domain" description="Deacetylase sirtuin-type" evidence="16">
    <location>
        <begin position="80"/>
        <end position="331"/>
    </location>
</feature>
<evidence type="ECO:0000256" key="10">
    <source>
        <dbReference type="ARBA" id="ARBA00043038"/>
    </source>
</evidence>
<dbReference type="InterPro" id="IPR029035">
    <property type="entry name" value="DHS-like_NAD/FAD-binding_dom"/>
</dbReference>
<dbReference type="FunFam" id="2.20.28.200:FF:000002">
    <property type="entry name" value="NAD-dependent deacetylase sirtuin-7"/>
    <property type="match status" value="1"/>
</dbReference>
<comment type="catalytic activity">
    <reaction evidence="12">
        <text>N(6)-succinyl-L-lysyl-[protein] + NAD(+) + H2O = 2''-O-succinyl-ADP-D-ribose + nicotinamide + L-lysyl-[protein]</text>
        <dbReference type="Rhea" id="RHEA:47668"/>
        <dbReference type="Rhea" id="RHEA-COMP:9752"/>
        <dbReference type="Rhea" id="RHEA-COMP:11877"/>
        <dbReference type="ChEBI" id="CHEBI:15377"/>
        <dbReference type="ChEBI" id="CHEBI:17154"/>
        <dbReference type="ChEBI" id="CHEBI:29969"/>
        <dbReference type="ChEBI" id="CHEBI:57540"/>
        <dbReference type="ChEBI" id="CHEBI:87830"/>
        <dbReference type="ChEBI" id="CHEBI:87832"/>
    </reaction>
    <physiologicalReaction direction="left-to-right" evidence="12">
        <dbReference type="Rhea" id="RHEA:47669"/>
    </physiologicalReaction>
</comment>
<evidence type="ECO:0000313" key="18">
    <source>
        <dbReference type="Proteomes" id="UP000790347"/>
    </source>
</evidence>
<dbReference type="Gene3D" id="2.20.28.200">
    <property type="match status" value="1"/>
</dbReference>
<evidence type="ECO:0000256" key="13">
    <source>
        <dbReference type="ARBA" id="ARBA00051399"/>
    </source>
</evidence>
<accession>A0A922HVE5</accession>
<keyword evidence="18" id="KW-1185">Reference proteome</keyword>
<feature type="binding site" evidence="15">
    <location>
        <position position="194"/>
    </location>
    <ligand>
        <name>Zn(2+)</name>
        <dbReference type="ChEBI" id="CHEBI:29105"/>
    </ligand>
</feature>
<dbReference type="Gene3D" id="3.40.50.1220">
    <property type="entry name" value="TPP-binding domain"/>
    <property type="match status" value="1"/>
</dbReference>
<dbReference type="InterPro" id="IPR026590">
    <property type="entry name" value="Ssirtuin_cat_dom"/>
</dbReference>
<keyword evidence="7" id="KW-0520">NAD</keyword>
<feature type="active site" description="Proton acceptor" evidence="15">
    <location>
        <position position="186"/>
    </location>
</feature>
<evidence type="ECO:0000256" key="7">
    <source>
        <dbReference type="ARBA" id="ARBA00023027"/>
    </source>
</evidence>
<evidence type="ECO:0000256" key="1">
    <source>
        <dbReference type="ARBA" id="ARBA00001947"/>
    </source>
</evidence>
<dbReference type="GO" id="GO:0010468">
    <property type="term" value="P:regulation of gene expression"/>
    <property type="evidence" value="ECO:0007669"/>
    <property type="project" value="UniProtKB-ARBA"/>
</dbReference>
<evidence type="ECO:0000313" key="17">
    <source>
        <dbReference type="EMBL" id="KAH9506997.1"/>
    </source>
</evidence>
<dbReference type="GO" id="GO:0070403">
    <property type="term" value="F:NAD+ binding"/>
    <property type="evidence" value="ECO:0007669"/>
    <property type="project" value="InterPro"/>
</dbReference>
<comment type="catalytic activity">
    <reaction evidence="14">
        <text>N(6)-glutaryl-L-lysyl-[protein] + NAD(+) + H2O = 2''-O-glutaryl-ADP-D-ribose + nicotinamide + L-lysyl-[protein]</text>
        <dbReference type="Rhea" id="RHEA:47664"/>
        <dbReference type="Rhea" id="RHEA-COMP:9752"/>
        <dbReference type="Rhea" id="RHEA-COMP:11875"/>
        <dbReference type="ChEBI" id="CHEBI:15377"/>
        <dbReference type="ChEBI" id="CHEBI:17154"/>
        <dbReference type="ChEBI" id="CHEBI:29969"/>
        <dbReference type="ChEBI" id="CHEBI:57540"/>
        <dbReference type="ChEBI" id="CHEBI:87828"/>
        <dbReference type="ChEBI" id="CHEBI:87829"/>
    </reaction>
    <physiologicalReaction direction="left-to-right" evidence="14">
        <dbReference type="Rhea" id="RHEA:47665"/>
    </physiologicalReaction>
</comment>
<evidence type="ECO:0000256" key="11">
    <source>
        <dbReference type="ARBA" id="ARBA00050237"/>
    </source>
</evidence>
<dbReference type="PANTHER" id="PTHR11085:SF1">
    <property type="entry name" value="NAD-DEPENDENT PROTEIN DEACETYLASE SIRTUIN-7"/>
    <property type="match status" value="1"/>
</dbReference>
<evidence type="ECO:0000256" key="6">
    <source>
        <dbReference type="ARBA" id="ARBA00022833"/>
    </source>
</evidence>
<reference evidence="17" key="2">
    <citation type="journal article" date="2022" name="Res Sq">
        <title>Comparative Genomics Reveals Insights into the Divergent Evolution of Astigmatic Mites and Household Pest Adaptations.</title>
        <authorList>
            <person name="Xiong Q."/>
            <person name="Wan A.T.-Y."/>
            <person name="Liu X.-Y."/>
            <person name="Fung C.S.-H."/>
            <person name="Xiao X."/>
            <person name="Malainual N."/>
            <person name="Hou J."/>
            <person name="Wang L."/>
            <person name="Wang M."/>
            <person name="Yang K."/>
            <person name="Cui Y."/>
            <person name="Leung E."/>
            <person name="Nong W."/>
            <person name="Shin S.-K."/>
            <person name="Au S."/>
            <person name="Jeong K.Y."/>
            <person name="Chew F.T."/>
            <person name="Hui J."/>
            <person name="Leung T.F."/>
            <person name="Tungtrongchitr A."/>
            <person name="Zhong N."/>
            <person name="Liu Z."/>
            <person name="Tsui S."/>
        </authorList>
    </citation>
    <scope>NUCLEOTIDE SEQUENCE</scope>
    <source>
        <strain evidence="17">Derf</strain>
        <tissue evidence="17">Whole organism</tissue>
    </source>
</reference>
<comment type="catalytic activity">
    <reaction evidence="11">
        <text>N(6)-decanoyl-L-lysyl-[protein] + NAD(+) + H2O = 2''-O-decanoyl-ADP-D-ribose + nicotinamide + L-lysyl-[protein]</text>
        <dbReference type="Rhea" id="RHEA:70631"/>
        <dbReference type="Rhea" id="RHEA-COMP:9752"/>
        <dbReference type="Rhea" id="RHEA-COMP:17932"/>
        <dbReference type="ChEBI" id="CHEBI:15377"/>
        <dbReference type="ChEBI" id="CHEBI:17154"/>
        <dbReference type="ChEBI" id="CHEBI:29969"/>
        <dbReference type="ChEBI" id="CHEBI:57540"/>
        <dbReference type="ChEBI" id="CHEBI:143222"/>
        <dbReference type="ChEBI" id="CHEBI:189688"/>
    </reaction>
    <physiologicalReaction direction="left-to-right" evidence="11">
        <dbReference type="Rhea" id="RHEA:70632"/>
    </physiologicalReaction>
</comment>
<evidence type="ECO:0000256" key="15">
    <source>
        <dbReference type="PROSITE-ProRule" id="PRU00236"/>
    </source>
</evidence>
<comment type="cofactor">
    <cofactor evidence="1">
        <name>Zn(2+)</name>
        <dbReference type="ChEBI" id="CHEBI:29105"/>
    </cofactor>
</comment>
<dbReference type="EMBL" id="ASGP02000005">
    <property type="protein sequence ID" value="KAH9506997.1"/>
    <property type="molecule type" value="Genomic_DNA"/>
</dbReference>
<name>A0A922HVE5_DERFA</name>
<dbReference type="GO" id="GO:0097372">
    <property type="term" value="F:histone H3K18 deacetylase activity, NAD-dependent"/>
    <property type="evidence" value="ECO:0007669"/>
    <property type="project" value="TreeGrafter"/>
</dbReference>
<reference evidence="17" key="1">
    <citation type="submission" date="2013-05" db="EMBL/GenBank/DDBJ databases">
        <authorList>
            <person name="Yim A.K.Y."/>
            <person name="Chan T.F."/>
            <person name="Ji K.M."/>
            <person name="Liu X.Y."/>
            <person name="Zhou J.W."/>
            <person name="Li R.Q."/>
            <person name="Yang K.Y."/>
            <person name="Li J."/>
            <person name="Li M."/>
            <person name="Law P.T.W."/>
            <person name="Wu Y.L."/>
            <person name="Cai Z.L."/>
            <person name="Qin H."/>
            <person name="Bao Y."/>
            <person name="Leung R.K.K."/>
            <person name="Ng P.K.S."/>
            <person name="Zou J."/>
            <person name="Zhong X.J."/>
            <person name="Ran P.X."/>
            <person name="Zhong N.S."/>
            <person name="Liu Z.G."/>
            <person name="Tsui S.K.W."/>
        </authorList>
    </citation>
    <scope>NUCLEOTIDE SEQUENCE</scope>
    <source>
        <strain evidence="17">Derf</strain>
        <tissue evidence="17">Whole organism</tissue>
    </source>
</reference>
<dbReference type="GO" id="GO:0005634">
    <property type="term" value="C:nucleus"/>
    <property type="evidence" value="ECO:0007669"/>
    <property type="project" value="TreeGrafter"/>
</dbReference>
<dbReference type="GO" id="GO:0140861">
    <property type="term" value="P:DNA repair-dependent chromatin remodeling"/>
    <property type="evidence" value="ECO:0007669"/>
    <property type="project" value="UniProtKB-ARBA"/>
</dbReference>
<protein>
    <recommendedName>
        <fullName evidence="2">protein acetyllysine N-acetyltransferase</fullName>
        <ecNumber evidence="2">2.3.1.286</ecNumber>
    </recommendedName>
    <alternativeName>
        <fullName evidence="10">Regulatory protein SIR2 homolog 7</fullName>
    </alternativeName>
    <alternativeName>
        <fullName evidence="9">SIR2-like protein 7</fullName>
    </alternativeName>
</protein>
<evidence type="ECO:0000256" key="5">
    <source>
        <dbReference type="ARBA" id="ARBA00022723"/>
    </source>
</evidence>
<dbReference type="FunFam" id="3.40.50.1220:FF:000038">
    <property type="entry name" value="NAD-dependent protein deacetylase sirtuin-6 isoform X2"/>
    <property type="match status" value="1"/>
</dbReference>
<gene>
    <name evidence="17" type="primary">SIRT7</name>
    <name evidence="17" type="ORF">DERF_011699</name>
</gene>
<dbReference type="GO" id="GO:0000785">
    <property type="term" value="C:chromatin"/>
    <property type="evidence" value="ECO:0007669"/>
    <property type="project" value="TreeGrafter"/>
</dbReference>
<dbReference type="PANTHER" id="PTHR11085">
    <property type="entry name" value="NAD-DEPENDENT PROTEIN DEACYLASE SIRTUIN-5, MITOCHONDRIAL-RELATED"/>
    <property type="match status" value="1"/>
</dbReference>
<dbReference type="PROSITE" id="PS50305">
    <property type="entry name" value="SIRTUIN"/>
    <property type="match status" value="1"/>
</dbReference>
<evidence type="ECO:0000256" key="8">
    <source>
        <dbReference type="ARBA" id="ARBA00038170"/>
    </source>
</evidence>
<comment type="caution">
    <text evidence="17">The sequence shown here is derived from an EMBL/GenBank/DDBJ whole genome shotgun (WGS) entry which is preliminary data.</text>
</comment>
<evidence type="ECO:0000256" key="4">
    <source>
        <dbReference type="ARBA" id="ARBA00022679"/>
    </source>
</evidence>
<dbReference type="EC" id="2.3.1.286" evidence="2"/>
<keyword evidence="4" id="KW-0808">Transferase</keyword>
<dbReference type="Proteomes" id="UP000790347">
    <property type="component" value="Unassembled WGS sequence"/>
</dbReference>
<comment type="catalytic activity">
    <reaction evidence="13">
        <text>N(6)-propanoyl-L-lysyl-[protein] + NAD(+) + H2O = 3''-O-propanoyl-ADP-D-ribose + nicotinamide + L-lysyl-[protein]</text>
        <dbReference type="Rhea" id="RHEA:23500"/>
        <dbReference type="Rhea" id="RHEA-COMP:9752"/>
        <dbReference type="Rhea" id="RHEA-COMP:13758"/>
        <dbReference type="ChEBI" id="CHEBI:15377"/>
        <dbReference type="ChEBI" id="CHEBI:17154"/>
        <dbReference type="ChEBI" id="CHEBI:29969"/>
        <dbReference type="ChEBI" id="CHEBI:57540"/>
        <dbReference type="ChEBI" id="CHEBI:138019"/>
        <dbReference type="ChEBI" id="CHEBI:145015"/>
    </reaction>
    <physiologicalReaction direction="left-to-right" evidence="13">
        <dbReference type="Rhea" id="RHEA:23501"/>
    </physiologicalReaction>
</comment>
<evidence type="ECO:0000256" key="12">
    <source>
        <dbReference type="ARBA" id="ARBA00051105"/>
    </source>
</evidence>
<feature type="binding site" evidence="15">
    <location>
        <position position="197"/>
    </location>
    <ligand>
        <name>Zn(2+)</name>
        <dbReference type="ChEBI" id="CHEBI:29105"/>
    </ligand>
</feature>
<dbReference type="GO" id="GO:0035861">
    <property type="term" value="C:site of double-strand break"/>
    <property type="evidence" value="ECO:0007669"/>
    <property type="project" value="UniProtKB-ARBA"/>
</dbReference>
<keyword evidence="6 15" id="KW-0862">Zinc</keyword>
<keyword evidence="3" id="KW-0597">Phosphoprotein</keyword>
<dbReference type="InterPro" id="IPR050134">
    <property type="entry name" value="NAD-dep_sirtuin_deacylases"/>
</dbReference>
<dbReference type="AlphaFoldDB" id="A0A922HVE5"/>
<evidence type="ECO:0000256" key="3">
    <source>
        <dbReference type="ARBA" id="ARBA00022553"/>
    </source>
</evidence>
<feature type="binding site" evidence="15">
    <location>
        <position position="225"/>
    </location>
    <ligand>
        <name>Zn(2+)</name>
        <dbReference type="ChEBI" id="CHEBI:29105"/>
    </ligand>
</feature>
<organism evidence="17 18">
    <name type="scientific">Dermatophagoides farinae</name>
    <name type="common">American house dust mite</name>
    <dbReference type="NCBI Taxonomy" id="6954"/>
    <lineage>
        <taxon>Eukaryota</taxon>
        <taxon>Metazoa</taxon>
        <taxon>Ecdysozoa</taxon>
        <taxon>Arthropoda</taxon>
        <taxon>Chelicerata</taxon>
        <taxon>Arachnida</taxon>
        <taxon>Acari</taxon>
        <taxon>Acariformes</taxon>
        <taxon>Sarcoptiformes</taxon>
        <taxon>Astigmata</taxon>
        <taxon>Psoroptidia</taxon>
        <taxon>Analgoidea</taxon>
        <taxon>Pyroglyphidae</taxon>
        <taxon>Dermatophagoidinae</taxon>
        <taxon>Dermatophagoides</taxon>
    </lineage>
</organism>
<evidence type="ECO:0000256" key="9">
    <source>
        <dbReference type="ARBA" id="ARBA00041832"/>
    </source>
</evidence>
<dbReference type="InterPro" id="IPR003000">
    <property type="entry name" value="Sirtuin"/>
</dbReference>
<evidence type="ECO:0000256" key="14">
    <source>
        <dbReference type="ARBA" id="ARBA00052763"/>
    </source>
</evidence>
<feature type="binding site" evidence="15">
    <location>
        <position position="222"/>
    </location>
    <ligand>
        <name>Zn(2+)</name>
        <dbReference type="ChEBI" id="CHEBI:29105"/>
    </ligand>
</feature>
<evidence type="ECO:0000256" key="2">
    <source>
        <dbReference type="ARBA" id="ARBA00012928"/>
    </source>
</evidence>
<dbReference type="Pfam" id="PF02146">
    <property type="entry name" value="SIR2"/>
    <property type="match status" value="1"/>
</dbReference>
<dbReference type="SUPFAM" id="SSF52467">
    <property type="entry name" value="DHS-like NAD/FAD-binding domain"/>
    <property type="match status" value="1"/>
</dbReference>
<comment type="similarity">
    <text evidence="8">Belongs to the sirtuin family. Class IV subfamily.</text>
</comment>
<sequence>MTETYSRACKMKTLHKSFVAQEFKHVKKRIQEILMKSTTDITKEEKDILKRYKNLAKLVQSQRRNHNLRKEREQEIEDDINTLRYKCTQLVELIRSSNHIIVYTGAGISTSASIPDYRGPNGVWTRIKNGDNTPNVNDLAFSEPTFTHMAIVSLMKQNIIKHVVSQNCDGLHLRSGIPSEHLSEIHGNMYIEVCRNCKKSYTRSFDVTEKTALRRHETGRHCHQCPPDVGKLIDTIVHFGEKGKLKHPLRWEAATNEAQKADLIICMGSSLKILRKYACLWPKNKQKNKKNKLAIINLQWTPKDSQAVVKINGKCDIVMKELMAMLNISLSSYERQNDQVLRDHKPLLPEEEHTCNRIRLEQLFQTNNEMINIEKLNTMQPAWFGKGVHRKK</sequence>
<evidence type="ECO:0000259" key="16">
    <source>
        <dbReference type="PROSITE" id="PS50305"/>
    </source>
</evidence>